<dbReference type="Proteomes" id="UP001177023">
    <property type="component" value="Unassembled WGS sequence"/>
</dbReference>
<feature type="non-terminal residue" evidence="3">
    <location>
        <position position="1"/>
    </location>
</feature>
<organism evidence="3 4">
    <name type="scientific">Mesorhabditis spiculigera</name>
    <dbReference type="NCBI Taxonomy" id="96644"/>
    <lineage>
        <taxon>Eukaryota</taxon>
        <taxon>Metazoa</taxon>
        <taxon>Ecdysozoa</taxon>
        <taxon>Nematoda</taxon>
        <taxon>Chromadorea</taxon>
        <taxon>Rhabditida</taxon>
        <taxon>Rhabditina</taxon>
        <taxon>Rhabditomorpha</taxon>
        <taxon>Rhabditoidea</taxon>
        <taxon>Rhabditidae</taxon>
        <taxon>Mesorhabditinae</taxon>
        <taxon>Mesorhabditis</taxon>
    </lineage>
</organism>
<evidence type="ECO:0000313" key="4">
    <source>
        <dbReference type="Proteomes" id="UP001177023"/>
    </source>
</evidence>
<feature type="transmembrane region" description="Helical" evidence="1">
    <location>
        <begin position="113"/>
        <end position="133"/>
    </location>
</feature>
<dbReference type="SUPFAM" id="SSF81321">
    <property type="entry name" value="Family A G protein-coupled receptor-like"/>
    <property type="match status" value="1"/>
</dbReference>
<keyword evidence="4" id="KW-1185">Reference proteome</keyword>
<dbReference type="EMBL" id="CATQJA010002710">
    <property type="protein sequence ID" value="CAJ0587813.1"/>
    <property type="molecule type" value="Genomic_DNA"/>
</dbReference>
<dbReference type="InterPro" id="IPR019430">
    <property type="entry name" value="7TM_GPCR_serpentine_rcpt_Srx"/>
</dbReference>
<comment type="caution">
    <text evidence="3">The sequence shown here is derived from an EMBL/GenBank/DDBJ whole genome shotgun (WGS) entry which is preliminary data.</text>
</comment>
<dbReference type="Gene3D" id="1.20.1070.10">
    <property type="entry name" value="Rhodopsin 7-helix transmembrane proteins"/>
    <property type="match status" value="1"/>
</dbReference>
<accession>A0AA36GD22</accession>
<proteinExistence type="predicted"/>
<dbReference type="AlphaFoldDB" id="A0AA36GD22"/>
<keyword evidence="1" id="KW-1133">Transmembrane helix</keyword>
<keyword evidence="1" id="KW-0472">Membrane</keyword>
<protein>
    <recommendedName>
        <fullName evidence="2">7TM GPCR serpentine receptor class x (Srx) domain-containing protein</fullName>
    </recommendedName>
</protein>
<feature type="transmembrane region" description="Helical" evidence="1">
    <location>
        <begin position="66"/>
        <end position="93"/>
    </location>
</feature>
<feature type="domain" description="7TM GPCR serpentine receptor class x (Srx)" evidence="2">
    <location>
        <begin position="37"/>
        <end position="196"/>
    </location>
</feature>
<keyword evidence="1" id="KW-0812">Transmembrane</keyword>
<feature type="transmembrane region" description="Helical" evidence="1">
    <location>
        <begin position="145"/>
        <end position="168"/>
    </location>
</feature>
<reference evidence="3" key="1">
    <citation type="submission" date="2023-06" db="EMBL/GenBank/DDBJ databases">
        <authorList>
            <person name="Delattre M."/>
        </authorList>
    </citation>
    <scope>NUCLEOTIDE SEQUENCE</scope>
    <source>
        <strain evidence="3">AF72</strain>
    </source>
</reference>
<sequence length="233" mass="26068">MTSILAAPILRTSDACPFIPYTKVSDEWRIAFAAFLFTFSVFGVFANLSLLLTILANHRLFLRLDVYPITLSMSFIGILYLLANFVVAIPVILNSFEFLEDINLMKSLAAVNTFTYYLEQAFLLIIAINRFLLFCSRCKDHTVKVVTRSLHLAAWIYGFALTLIPSYLGCFKIYSPRIIGFTFSCSQCGGAENTYVYADPNRCKGVGDGAEAAHQMGTRPQEHNLSNCHQIDG</sequence>
<evidence type="ECO:0000313" key="3">
    <source>
        <dbReference type="EMBL" id="CAJ0587813.1"/>
    </source>
</evidence>
<dbReference type="Pfam" id="PF10328">
    <property type="entry name" value="7TM_GPCR_Srx"/>
    <property type="match status" value="1"/>
</dbReference>
<evidence type="ECO:0000256" key="1">
    <source>
        <dbReference type="SAM" id="Phobius"/>
    </source>
</evidence>
<evidence type="ECO:0000259" key="2">
    <source>
        <dbReference type="Pfam" id="PF10328"/>
    </source>
</evidence>
<gene>
    <name evidence="3" type="ORF">MSPICULIGERA_LOCUS25767</name>
</gene>
<name>A0AA36GD22_9BILA</name>
<feature type="transmembrane region" description="Helical" evidence="1">
    <location>
        <begin position="31"/>
        <end position="54"/>
    </location>
</feature>